<keyword evidence="3" id="KW-1185">Reference proteome</keyword>
<accession>A0ABY5PH30</accession>
<proteinExistence type="predicted"/>
<feature type="transmembrane region" description="Helical" evidence="1">
    <location>
        <begin position="149"/>
        <end position="177"/>
    </location>
</feature>
<keyword evidence="1" id="KW-0472">Membrane</keyword>
<dbReference type="Pfam" id="PF20225">
    <property type="entry name" value="DUF6584"/>
    <property type="match status" value="1"/>
</dbReference>
<evidence type="ECO:0000313" key="2">
    <source>
        <dbReference type="EMBL" id="UUY03989.1"/>
    </source>
</evidence>
<evidence type="ECO:0008006" key="4">
    <source>
        <dbReference type="Google" id="ProtNLM"/>
    </source>
</evidence>
<dbReference type="Proteomes" id="UP001058860">
    <property type="component" value="Chromosome"/>
</dbReference>
<dbReference type="RefSeq" id="WP_353864486.1">
    <property type="nucleotide sequence ID" value="NZ_CP088295.1"/>
</dbReference>
<sequence>MSTTAVIARAHADLDAGRAWKARDRLQGALANAPHDQAVLALLGDVAWAMNDLPAAGAAWWLTDRTGQDVDAACSALSERAGHNPGQLLRMIKPQPPVTEYPDAVVERVRGLVGDTHPRDRHRWLFEDRPPRQPAGNPEDWGDRLRDHVAGLAIVTVVFGPWFVGVAALAAGALWLVGVLR</sequence>
<keyword evidence="1" id="KW-0812">Transmembrane</keyword>
<name>A0ABY5PH30_9ACTN</name>
<reference evidence="3" key="1">
    <citation type="submission" date="2021-11" db="EMBL/GenBank/DDBJ databases">
        <title>Cultivation dependent microbiological survey of springs from the worlds oldest radium mine currently devoted to the extraction of radon-saturated water.</title>
        <authorList>
            <person name="Kapinusova G."/>
            <person name="Smrhova T."/>
            <person name="Strejcek M."/>
            <person name="Suman J."/>
            <person name="Jani K."/>
            <person name="Pajer P."/>
            <person name="Uhlik O."/>
        </authorList>
    </citation>
    <scope>NUCLEOTIDE SEQUENCE [LARGE SCALE GENOMIC DNA]</scope>
    <source>
        <strain evidence="3">J379</strain>
    </source>
</reference>
<gene>
    <name evidence="2" type="ORF">LRS13_00215</name>
</gene>
<protein>
    <recommendedName>
        <fullName evidence="4">Tetratricopeptide repeat protein</fullName>
    </recommendedName>
</protein>
<dbReference type="EMBL" id="CP088295">
    <property type="protein sequence ID" value="UUY03989.1"/>
    <property type="molecule type" value="Genomic_DNA"/>
</dbReference>
<evidence type="ECO:0000256" key="1">
    <source>
        <dbReference type="SAM" id="Phobius"/>
    </source>
</evidence>
<evidence type="ECO:0000313" key="3">
    <source>
        <dbReference type="Proteomes" id="UP001058860"/>
    </source>
</evidence>
<organism evidence="2 3">
    <name type="scientific">Svornostia abyssi</name>
    <dbReference type="NCBI Taxonomy" id="2898438"/>
    <lineage>
        <taxon>Bacteria</taxon>
        <taxon>Bacillati</taxon>
        <taxon>Actinomycetota</taxon>
        <taxon>Thermoleophilia</taxon>
        <taxon>Solirubrobacterales</taxon>
        <taxon>Baekduiaceae</taxon>
        <taxon>Svornostia</taxon>
    </lineage>
</organism>
<keyword evidence="1" id="KW-1133">Transmembrane helix</keyword>
<dbReference type="InterPro" id="IPR046491">
    <property type="entry name" value="DUF6584"/>
</dbReference>